<evidence type="ECO:0000313" key="4">
    <source>
        <dbReference type="EMBL" id="MBO1306952.1"/>
    </source>
</evidence>
<comment type="similarity">
    <text evidence="1 2">Belongs to the metallophosphoesterase superfamily. YfcE family.</text>
</comment>
<keyword evidence="2" id="KW-0479">Metal-binding</keyword>
<evidence type="ECO:0000313" key="5">
    <source>
        <dbReference type="Proteomes" id="UP000664601"/>
    </source>
</evidence>
<feature type="domain" description="Calcineurin-like phosphoesterase" evidence="3">
    <location>
        <begin position="1"/>
        <end position="143"/>
    </location>
</feature>
<dbReference type="EC" id="3.1.4.-" evidence="2"/>
<organism evidence="4 5">
    <name type="scientific">Candidatus Enterococcus moelleringii</name>
    <dbReference type="NCBI Taxonomy" id="2815325"/>
    <lineage>
        <taxon>Bacteria</taxon>
        <taxon>Bacillati</taxon>
        <taxon>Bacillota</taxon>
        <taxon>Bacilli</taxon>
        <taxon>Lactobacillales</taxon>
        <taxon>Enterococcaceae</taxon>
        <taxon>Enterococcus</taxon>
    </lineage>
</organism>
<dbReference type="InterPro" id="IPR000979">
    <property type="entry name" value="Phosphodiesterase_MJ0936/Vps29"/>
</dbReference>
<gene>
    <name evidence="4" type="ORF">JZO70_12315</name>
</gene>
<dbReference type="InterPro" id="IPR024654">
    <property type="entry name" value="Calcineurin-like_PHP_lpxH"/>
</dbReference>
<evidence type="ECO:0000256" key="2">
    <source>
        <dbReference type="RuleBase" id="RU362039"/>
    </source>
</evidence>
<dbReference type="EMBL" id="JAFREM010000018">
    <property type="protein sequence ID" value="MBO1306952.1"/>
    <property type="molecule type" value="Genomic_DNA"/>
</dbReference>
<proteinExistence type="inferred from homology"/>
<protein>
    <recommendedName>
        <fullName evidence="2">Phosphoesterase</fullName>
        <ecNumber evidence="2">3.1.4.-</ecNumber>
    </recommendedName>
</protein>
<keyword evidence="5" id="KW-1185">Reference proteome</keyword>
<sequence>MKYLVVSDNHSDRQILDELIKRYNGKMDGMFHCGDSELAANDIMWKYFTVVGGNCDYDPGYEPEQLVTIGDDRIFMTHGHRSNVRFGLNVLSLQAQEEGANIALFGHIHQAVAEMDQGILFVNPGSISQPRGPVRIPSYAIIESTPEKYVVQYYNRAHQPVEELVAEFAK</sequence>
<accession>A0ABS3LBE5</accession>
<comment type="cofactor">
    <cofactor evidence="2">
        <name>a divalent metal cation</name>
        <dbReference type="ChEBI" id="CHEBI:60240"/>
    </cofactor>
</comment>
<reference evidence="4 5" key="1">
    <citation type="submission" date="2021-03" db="EMBL/GenBank/DDBJ databases">
        <title>Enterococcal diversity collection.</title>
        <authorList>
            <person name="Gilmore M.S."/>
            <person name="Schwartzman J."/>
            <person name="Van Tyne D."/>
            <person name="Martin M."/>
            <person name="Earl A.M."/>
            <person name="Manson A.L."/>
            <person name="Straub T."/>
            <person name="Salamzade R."/>
            <person name="Saavedra J."/>
            <person name="Lebreton F."/>
            <person name="Prichula J."/>
            <person name="Schaufler K."/>
            <person name="Gaca A."/>
            <person name="Sgardioli B."/>
            <person name="Wagenaar J."/>
            <person name="Strong T."/>
        </authorList>
    </citation>
    <scope>NUCLEOTIDE SEQUENCE [LARGE SCALE GENOMIC DNA]</scope>
    <source>
        <strain evidence="4 5">669A</strain>
    </source>
</reference>
<dbReference type="Pfam" id="PF12850">
    <property type="entry name" value="Metallophos_2"/>
    <property type="match status" value="1"/>
</dbReference>
<dbReference type="Proteomes" id="UP000664601">
    <property type="component" value="Unassembled WGS sequence"/>
</dbReference>
<comment type="caution">
    <text evidence="4">The sequence shown here is derived from an EMBL/GenBank/DDBJ whole genome shotgun (WGS) entry which is preliminary data.</text>
</comment>
<dbReference type="PANTHER" id="PTHR11124">
    <property type="entry name" value="VACUOLAR SORTING PROTEIN VPS29"/>
    <property type="match status" value="1"/>
</dbReference>
<name>A0ABS3LBE5_9ENTE</name>
<dbReference type="Gene3D" id="3.60.21.10">
    <property type="match status" value="1"/>
</dbReference>
<evidence type="ECO:0000259" key="3">
    <source>
        <dbReference type="Pfam" id="PF12850"/>
    </source>
</evidence>
<dbReference type="SUPFAM" id="SSF56300">
    <property type="entry name" value="Metallo-dependent phosphatases"/>
    <property type="match status" value="1"/>
</dbReference>
<dbReference type="InterPro" id="IPR029052">
    <property type="entry name" value="Metallo-depent_PP-like"/>
</dbReference>
<dbReference type="RefSeq" id="WP_207673869.1">
    <property type="nucleotide sequence ID" value="NZ_JAFREM010000018.1"/>
</dbReference>
<dbReference type="CDD" id="cd00841">
    <property type="entry name" value="MPP_YfcE"/>
    <property type="match status" value="1"/>
</dbReference>
<dbReference type="NCBIfam" id="TIGR00040">
    <property type="entry name" value="yfcE"/>
    <property type="match status" value="1"/>
</dbReference>
<dbReference type="InterPro" id="IPR041802">
    <property type="entry name" value="MPP_YfcE"/>
</dbReference>
<evidence type="ECO:0000256" key="1">
    <source>
        <dbReference type="ARBA" id="ARBA00008950"/>
    </source>
</evidence>